<organism evidence="3 4">
    <name type="scientific">Candidatus Kaiserbacteria bacterium RIFCSPHIGHO2_01_FULL_53_31</name>
    <dbReference type="NCBI Taxonomy" id="1798481"/>
    <lineage>
        <taxon>Bacteria</taxon>
        <taxon>Candidatus Kaiseribacteriota</taxon>
    </lineage>
</organism>
<keyword evidence="1" id="KW-0472">Membrane</keyword>
<feature type="domain" description="TQO small subunit DoxD" evidence="2">
    <location>
        <begin position="23"/>
        <end position="133"/>
    </location>
</feature>
<dbReference type="STRING" id="1798481.A2678_02440"/>
<dbReference type="Pfam" id="PF04173">
    <property type="entry name" value="DoxD"/>
    <property type="match status" value="1"/>
</dbReference>
<feature type="transmembrane region" description="Helical" evidence="1">
    <location>
        <begin position="97"/>
        <end position="121"/>
    </location>
</feature>
<evidence type="ECO:0000256" key="1">
    <source>
        <dbReference type="SAM" id="Phobius"/>
    </source>
</evidence>
<gene>
    <name evidence="3" type="ORF">A2678_02440</name>
</gene>
<evidence type="ECO:0000259" key="2">
    <source>
        <dbReference type="Pfam" id="PF04173"/>
    </source>
</evidence>
<dbReference type="AlphaFoldDB" id="A0A1F6CIA6"/>
<comment type="caution">
    <text evidence="3">The sequence shown here is derived from an EMBL/GenBank/DDBJ whole genome shotgun (WGS) entry which is preliminary data.</text>
</comment>
<dbReference type="InterPro" id="IPR007301">
    <property type="entry name" value="DoxD"/>
</dbReference>
<proteinExistence type="predicted"/>
<keyword evidence="1" id="KW-0812">Transmembrane</keyword>
<evidence type="ECO:0000313" key="3">
    <source>
        <dbReference type="EMBL" id="OGG48905.1"/>
    </source>
</evidence>
<dbReference type="PANTHER" id="PTHR39157:SF1">
    <property type="entry name" value="DOXX FAMILY PROTEIN"/>
    <property type="match status" value="1"/>
</dbReference>
<keyword evidence="1" id="KW-1133">Transmembrane helix</keyword>
<accession>A0A1F6CIA6</accession>
<protein>
    <recommendedName>
        <fullName evidence="2">TQO small subunit DoxD domain-containing protein</fullName>
    </recommendedName>
</protein>
<dbReference type="EMBL" id="MFKU01000006">
    <property type="protein sequence ID" value="OGG48905.1"/>
    <property type="molecule type" value="Genomic_DNA"/>
</dbReference>
<evidence type="ECO:0000313" key="4">
    <source>
        <dbReference type="Proteomes" id="UP000178815"/>
    </source>
</evidence>
<name>A0A1F6CIA6_9BACT</name>
<reference evidence="3 4" key="1">
    <citation type="journal article" date="2016" name="Nat. Commun.">
        <title>Thousands of microbial genomes shed light on interconnected biogeochemical processes in an aquifer system.</title>
        <authorList>
            <person name="Anantharaman K."/>
            <person name="Brown C.T."/>
            <person name="Hug L.A."/>
            <person name="Sharon I."/>
            <person name="Castelle C.J."/>
            <person name="Probst A.J."/>
            <person name="Thomas B.C."/>
            <person name="Singh A."/>
            <person name="Wilkins M.J."/>
            <person name="Karaoz U."/>
            <person name="Brodie E.L."/>
            <person name="Williams K.H."/>
            <person name="Hubbard S.S."/>
            <person name="Banfield J.F."/>
        </authorList>
    </citation>
    <scope>NUCLEOTIDE SEQUENCE [LARGE SCALE GENOMIC DNA]</scope>
</reference>
<dbReference type="PANTHER" id="PTHR39157">
    <property type="entry name" value="INTEGRAL MEMBRANE PROTEIN-RELATED"/>
    <property type="match status" value="1"/>
</dbReference>
<sequence length="179" mass="19574">MTHTIQVSSLSHFLFANPRSASFWLVVRLYVGWEWFSAGLDKVLDPEWFGTGAGASLQGFVQGALAKTGGAHPAVQSWYATFLQSTVLSQLTAWSNLVAVGELLVGIALILGLLTGVAAFFGLFMNLNFLLAGTTSINPQLFVLALGLVLARRVAGYIGADYYARSILRRLFYRRELLR</sequence>
<dbReference type="Proteomes" id="UP000178815">
    <property type="component" value="Unassembled WGS sequence"/>
</dbReference>